<feature type="region of interest" description="Disordered" evidence="1">
    <location>
        <begin position="71"/>
        <end position="92"/>
    </location>
</feature>
<evidence type="ECO:0000256" key="1">
    <source>
        <dbReference type="SAM" id="MobiDB-lite"/>
    </source>
</evidence>
<protein>
    <submittedName>
        <fullName evidence="2">Uncharacterized protein</fullName>
    </submittedName>
</protein>
<dbReference type="OrthoDB" id="930609at2"/>
<gene>
    <name evidence="2" type="ORF">DU508_23145</name>
</gene>
<dbReference type="Proteomes" id="UP000253961">
    <property type="component" value="Unassembled WGS sequence"/>
</dbReference>
<evidence type="ECO:0000313" key="3">
    <source>
        <dbReference type="Proteomes" id="UP000253961"/>
    </source>
</evidence>
<evidence type="ECO:0000313" key="2">
    <source>
        <dbReference type="EMBL" id="RDC54132.1"/>
    </source>
</evidence>
<organism evidence="2 3">
    <name type="scientific">Pedobacter chinensis</name>
    <dbReference type="NCBI Taxonomy" id="2282421"/>
    <lineage>
        <taxon>Bacteria</taxon>
        <taxon>Pseudomonadati</taxon>
        <taxon>Bacteroidota</taxon>
        <taxon>Sphingobacteriia</taxon>
        <taxon>Sphingobacteriales</taxon>
        <taxon>Sphingobacteriaceae</taxon>
        <taxon>Pedobacter</taxon>
    </lineage>
</organism>
<dbReference type="EMBL" id="QPKV01000017">
    <property type="protein sequence ID" value="RDC54132.1"/>
    <property type="molecule type" value="Genomic_DNA"/>
</dbReference>
<reference evidence="2 3" key="1">
    <citation type="submission" date="2018-07" db="EMBL/GenBank/DDBJ databases">
        <title>Pedobacter sp. nov., isolated from soil.</title>
        <authorList>
            <person name="Zhou L.Y."/>
            <person name="Du Z.J."/>
        </authorList>
    </citation>
    <scope>NUCLEOTIDE SEQUENCE [LARGE SCALE GENOMIC DNA]</scope>
    <source>
        <strain evidence="2 3">JDX94</strain>
    </source>
</reference>
<keyword evidence="3" id="KW-1185">Reference proteome</keyword>
<sequence>MRNINNDLTLKRNYLSKYRFLISEYEQLKRGEHPLFRFAKDFYLAHDTDPRSFLKYYNRFKRSGNELDLLPAKRGPKYVTRRPAPDDQESGN</sequence>
<dbReference type="RefSeq" id="WP_115405045.1">
    <property type="nucleotide sequence ID" value="NZ_QPKV01000017.1"/>
</dbReference>
<name>A0A369PPC9_9SPHI</name>
<dbReference type="AlphaFoldDB" id="A0A369PPC9"/>
<proteinExistence type="predicted"/>
<comment type="caution">
    <text evidence="2">The sequence shown here is derived from an EMBL/GenBank/DDBJ whole genome shotgun (WGS) entry which is preliminary data.</text>
</comment>
<accession>A0A369PPC9</accession>